<keyword evidence="1" id="KW-0812">Transmembrane</keyword>
<sequence length="418" mass="45136">MCYQCDEDNNFEDSVANPGTCVCKEGYDYVNNQCIEAIKPAIPPPTVPEKAVALESGKDFTPTGTGNNMVYTVKDSKELDQTADSYKLEVPSQVATVTIPQIQKEIFVDLQGTRNDGVTINASASTPVTVNCQNGAKLNIPTKNDITISAGQSLNVDPIEENSENVNIGNLRPNEDRLDLTSKVNVTINELDIYGTKTVTGSSDDNKKTTCTNARLARGATFTPAKMIIENIEVGLLSKVLLNQPLGEVQVGKFFIDYNRTQDTNIPVPIIFENVIPVLNTTHLEMKKINADQELLEEEKFTLAQFNFGSATEAEMKEVEKQCQNLRENYDGGGDSGFNDKPECVKTSTGYDLVAKKQVGDDNGGKNDKGLSGGAIAGIVIACVVVVAAIIALLVYFLVIKKKNASTTSTQGDSSIAI</sequence>
<organism evidence="2 3">
    <name type="scientific">Tritrichomonas musculus</name>
    <dbReference type="NCBI Taxonomy" id="1915356"/>
    <lineage>
        <taxon>Eukaryota</taxon>
        <taxon>Metamonada</taxon>
        <taxon>Parabasalia</taxon>
        <taxon>Tritrichomonadida</taxon>
        <taxon>Tritrichomonadidae</taxon>
        <taxon>Tritrichomonas</taxon>
    </lineage>
</organism>
<dbReference type="PANTHER" id="PTHR16861">
    <property type="entry name" value="GLYCOPROTEIN 38"/>
    <property type="match status" value="1"/>
</dbReference>
<proteinExistence type="predicted"/>
<accession>A0ABR2HPE9</accession>
<evidence type="ECO:0008006" key="4">
    <source>
        <dbReference type="Google" id="ProtNLM"/>
    </source>
</evidence>
<gene>
    <name evidence="2" type="ORF">M9Y10_018428</name>
</gene>
<feature type="transmembrane region" description="Helical" evidence="1">
    <location>
        <begin position="375"/>
        <end position="399"/>
    </location>
</feature>
<dbReference type="PANTHER" id="PTHR16861:SF4">
    <property type="entry name" value="SH3 DOMAIN PROTEIN (AFU_ORTHOLOGUE AFUA_1G13610)"/>
    <property type="match status" value="1"/>
</dbReference>
<dbReference type="EMBL" id="JAPFFF010000024">
    <property type="protein sequence ID" value="KAK8850299.1"/>
    <property type="molecule type" value="Genomic_DNA"/>
</dbReference>
<protein>
    <recommendedName>
        <fullName evidence="4">VWFD domain-containing protein</fullName>
    </recommendedName>
</protein>
<evidence type="ECO:0000256" key="1">
    <source>
        <dbReference type="SAM" id="Phobius"/>
    </source>
</evidence>
<reference evidence="2 3" key="1">
    <citation type="submission" date="2024-04" db="EMBL/GenBank/DDBJ databases">
        <title>Tritrichomonas musculus Genome.</title>
        <authorList>
            <person name="Alves-Ferreira E."/>
            <person name="Grigg M."/>
            <person name="Lorenzi H."/>
            <person name="Galac M."/>
        </authorList>
    </citation>
    <scope>NUCLEOTIDE SEQUENCE [LARGE SCALE GENOMIC DNA]</scope>
    <source>
        <strain evidence="2 3">EAF2021</strain>
    </source>
</reference>
<evidence type="ECO:0000313" key="2">
    <source>
        <dbReference type="EMBL" id="KAK8850299.1"/>
    </source>
</evidence>
<evidence type="ECO:0000313" key="3">
    <source>
        <dbReference type="Proteomes" id="UP001470230"/>
    </source>
</evidence>
<keyword evidence="3" id="KW-1185">Reference proteome</keyword>
<keyword evidence="1" id="KW-0472">Membrane</keyword>
<dbReference type="Proteomes" id="UP001470230">
    <property type="component" value="Unassembled WGS sequence"/>
</dbReference>
<name>A0ABR2HPE9_9EUKA</name>
<keyword evidence="1" id="KW-1133">Transmembrane helix</keyword>
<comment type="caution">
    <text evidence="2">The sequence shown here is derived from an EMBL/GenBank/DDBJ whole genome shotgun (WGS) entry which is preliminary data.</text>
</comment>